<keyword evidence="5 6" id="KW-0472">Membrane</keyword>
<dbReference type="NCBIfam" id="NF037982">
    <property type="entry name" value="Nramp_1"/>
    <property type="match status" value="1"/>
</dbReference>
<evidence type="ECO:0000313" key="7">
    <source>
        <dbReference type="EMBL" id="KAK9280839.1"/>
    </source>
</evidence>
<feature type="transmembrane region" description="Helical" evidence="6">
    <location>
        <begin position="327"/>
        <end position="346"/>
    </location>
</feature>
<feature type="transmembrane region" description="Helical" evidence="6">
    <location>
        <begin position="152"/>
        <end position="171"/>
    </location>
</feature>
<reference evidence="7" key="2">
    <citation type="submission" date="2024-04" db="EMBL/GenBank/DDBJ databases">
        <authorList>
            <person name="Xu W."/>
            <person name="Ren C."/>
        </authorList>
    </citation>
    <scope>NUCLEOTIDE SEQUENCE</scope>
    <source>
        <strain evidence="7">Hangzhou</strain>
        <tissue evidence="7">Leaves</tissue>
    </source>
</reference>
<feature type="transmembrane region" description="Helical" evidence="6">
    <location>
        <begin position="183"/>
        <end position="201"/>
    </location>
</feature>
<sequence>MGSTPTQPQFIASTGNRSYSNAPLIENSEYDQIIIPDRKSWKNLFAYMGPGFLVSIAYIDPGNFETDLQSGAQYKYGLLWIILVASCAALIIQSLAANLGVVTGKHLAEHCRTEYPRVPNFILWVLAEIAVVASDIPEVIGTAFALNMLFNVPLWCGILLTGLSTLVLLALQQYGVRKLEFLIAFFVFTIAACFFAELGYAKPNSSEVLDGLFVPQLKGNGATGLAISLLGAMVMPHNLFLHSALVLSRKIPRSARGINEACRFYMIESAFALTVAFLINVSVISVSGAVCHSSNLNQEDQMSCEDLDLNKASFLLKNVLGSWSSKLFAIALLASGQSSTITGTYAGQYVMQGFLDLRLKPWIRNFLTRCLAIVPSLIVAIIGGSAGAGKLIIIASMILSFELPFALIPLLKFTSSKTKMGLNVNSTVISAITWIIGTLIMAINIYYIATNFIKLLLHSHLKLVAIVFCGILGFSAMAVYLAGIAYLVIRKNKEVTHLLSFTAPESQQMANEPGTASMYTLPREDIVSMQLPQRRVTGDTDL</sequence>
<comment type="similarity">
    <text evidence="2">Belongs to the NRAMP (TC 2.A.55) family.</text>
</comment>
<dbReference type="GO" id="GO:0034755">
    <property type="term" value="P:iron ion transmembrane transport"/>
    <property type="evidence" value="ECO:0007669"/>
    <property type="project" value="TreeGrafter"/>
</dbReference>
<dbReference type="GO" id="GO:0005384">
    <property type="term" value="F:manganese ion transmembrane transporter activity"/>
    <property type="evidence" value="ECO:0007669"/>
    <property type="project" value="TreeGrafter"/>
</dbReference>
<evidence type="ECO:0000256" key="5">
    <source>
        <dbReference type="ARBA" id="ARBA00023136"/>
    </source>
</evidence>
<dbReference type="Proteomes" id="UP001415857">
    <property type="component" value="Unassembled WGS sequence"/>
</dbReference>
<feature type="transmembrane region" description="Helical" evidence="6">
    <location>
        <begin position="221"/>
        <end position="248"/>
    </location>
</feature>
<comment type="subcellular location">
    <subcellularLocation>
        <location evidence="1">Membrane</location>
        <topology evidence="1">Multi-pass membrane protein</topology>
    </subcellularLocation>
</comment>
<feature type="transmembrane region" description="Helical" evidence="6">
    <location>
        <begin position="461"/>
        <end position="489"/>
    </location>
</feature>
<dbReference type="HAMAP" id="MF_00221">
    <property type="entry name" value="NRAMP"/>
    <property type="match status" value="1"/>
</dbReference>
<feature type="transmembrane region" description="Helical" evidence="6">
    <location>
        <begin position="121"/>
        <end position="146"/>
    </location>
</feature>
<evidence type="ECO:0000256" key="4">
    <source>
        <dbReference type="ARBA" id="ARBA00022989"/>
    </source>
</evidence>
<feature type="transmembrane region" description="Helical" evidence="6">
    <location>
        <begin position="44"/>
        <end position="59"/>
    </location>
</feature>
<comment type="caution">
    <text evidence="7">The sequence shown here is derived from an EMBL/GenBank/DDBJ whole genome shotgun (WGS) entry which is preliminary data.</text>
</comment>
<feature type="transmembrane region" description="Helical" evidence="6">
    <location>
        <begin position="423"/>
        <end position="449"/>
    </location>
</feature>
<dbReference type="EMBL" id="JBBPBK010000007">
    <property type="protein sequence ID" value="KAK9280839.1"/>
    <property type="molecule type" value="Genomic_DNA"/>
</dbReference>
<feature type="transmembrane region" description="Helical" evidence="6">
    <location>
        <begin position="391"/>
        <end position="411"/>
    </location>
</feature>
<organism evidence="7 9">
    <name type="scientific">Liquidambar formosana</name>
    <name type="common">Formosan gum</name>
    <dbReference type="NCBI Taxonomy" id="63359"/>
    <lineage>
        <taxon>Eukaryota</taxon>
        <taxon>Viridiplantae</taxon>
        <taxon>Streptophyta</taxon>
        <taxon>Embryophyta</taxon>
        <taxon>Tracheophyta</taxon>
        <taxon>Spermatophyta</taxon>
        <taxon>Magnoliopsida</taxon>
        <taxon>eudicotyledons</taxon>
        <taxon>Gunneridae</taxon>
        <taxon>Pentapetalae</taxon>
        <taxon>Saxifragales</taxon>
        <taxon>Altingiaceae</taxon>
        <taxon>Liquidambar</taxon>
    </lineage>
</organism>
<evidence type="ECO:0000313" key="8">
    <source>
        <dbReference type="EMBL" id="KAK9281025.1"/>
    </source>
</evidence>
<dbReference type="AlphaFoldDB" id="A0AAP0WV23"/>
<protein>
    <submittedName>
        <fullName evidence="7">Uncharacterized protein</fullName>
    </submittedName>
</protein>
<feature type="transmembrane region" description="Helical" evidence="6">
    <location>
        <begin position="366"/>
        <end position="385"/>
    </location>
</feature>
<feature type="transmembrane region" description="Helical" evidence="6">
    <location>
        <begin position="79"/>
        <end position="101"/>
    </location>
</feature>
<evidence type="ECO:0000256" key="6">
    <source>
        <dbReference type="SAM" id="Phobius"/>
    </source>
</evidence>
<dbReference type="GO" id="GO:0015086">
    <property type="term" value="F:cadmium ion transmembrane transporter activity"/>
    <property type="evidence" value="ECO:0007669"/>
    <property type="project" value="TreeGrafter"/>
</dbReference>
<name>A0AAP0WV23_LIQFO</name>
<dbReference type="PANTHER" id="PTHR11706">
    <property type="entry name" value="SOLUTE CARRIER PROTEIN FAMILY 11 MEMBER"/>
    <property type="match status" value="1"/>
</dbReference>
<reference evidence="7 9" key="1">
    <citation type="journal article" date="2024" name="Plant J.">
        <title>Genome sequences and population genomics reveal climatic adaptation and genomic divergence between two closely related sweetgum species.</title>
        <authorList>
            <person name="Xu W.Q."/>
            <person name="Ren C.Q."/>
            <person name="Zhang X.Y."/>
            <person name="Comes H.P."/>
            <person name="Liu X.H."/>
            <person name="Li Y.G."/>
            <person name="Kettle C.J."/>
            <person name="Jalonen R."/>
            <person name="Gaisberger H."/>
            <person name="Ma Y.Z."/>
            <person name="Qiu Y.X."/>
        </authorList>
    </citation>
    <scope>NUCLEOTIDE SEQUENCE [LARGE SCALE GENOMIC DNA]</scope>
    <source>
        <strain evidence="7">Hangzhou</strain>
    </source>
</reference>
<dbReference type="NCBIfam" id="NF001923">
    <property type="entry name" value="PRK00701.1"/>
    <property type="match status" value="1"/>
</dbReference>
<evidence type="ECO:0000256" key="3">
    <source>
        <dbReference type="ARBA" id="ARBA00022692"/>
    </source>
</evidence>
<dbReference type="InterPro" id="IPR001046">
    <property type="entry name" value="NRAMP_fam"/>
</dbReference>
<dbReference type="GO" id="GO:0005886">
    <property type="term" value="C:plasma membrane"/>
    <property type="evidence" value="ECO:0007669"/>
    <property type="project" value="TreeGrafter"/>
</dbReference>
<keyword evidence="9" id="KW-1185">Reference proteome</keyword>
<dbReference type="NCBIfam" id="TIGR01197">
    <property type="entry name" value="nramp"/>
    <property type="match status" value="1"/>
</dbReference>
<accession>A0AAP0WV23</accession>
<dbReference type="EMBL" id="JBBPBK010000007">
    <property type="protein sequence ID" value="KAK9281025.1"/>
    <property type="molecule type" value="Genomic_DNA"/>
</dbReference>
<gene>
    <name evidence="7" type="ORF">L1049_003729</name>
    <name evidence="8" type="ORF">L1049_003917</name>
</gene>
<evidence type="ECO:0000256" key="2">
    <source>
        <dbReference type="ARBA" id="ARBA00009965"/>
    </source>
</evidence>
<dbReference type="Pfam" id="PF01566">
    <property type="entry name" value="Nramp"/>
    <property type="match status" value="1"/>
</dbReference>
<feature type="transmembrane region" description="Helical" evidence="6">
    <location>
        <begin position="269"/>
        <end position="290"/>
    </location>
</feature>
<dbReference type="PANTHER" id="PTHR11706:SF54">
    <property type="entry name" value="METAL TRANSPORTER NRAMP1"/>
    <property type="match status" value="1"/>
</dbReference>
<evidence type="ECO:0000313" key="9">
    <source>
        <dbReference type="Proteomes" id="UP001415857"/>
    </source>
</evidence>
<evidence type="ECO:0000256" key="1">
    <source>
        <dbReference type="ARBA" id="ARBA00004141"/>
    </source>
</evidence>
<keyword evidence="3 6" id="KW-0812">Transmembrane</keyword>
<dbReference type="PRINTS" id="PR00447">
    <property type="entry name" value="NATRESASSCMP"/>
</dbReference>
<keyword evidence="4 6" id="KW-1133">Transmembrane helix</keyword>
<proteinExistence type="inferred from homology"/>